<dbReference type="AlphaFoldDB" id="A0A8S1U3G8"/>
<dbReference type="PANTHER" id="PTHR47026:SF2">
    <property type="entry name" value="FLAGELLAR ASSOCIATED PROTEIN"/>
    <property type="match status" value="1"/>
</dbReference>
<protein>
    <submittedName>
        <fullName evidence="1">Uncharacterized protein</fullName>
    </submittedName>
</protein>
<dbReference type="Proteomes" id="UP000683925">
    <property type="component" value="Unassembled WGS sequence"/>
</dbReference>
<dbReference type="PANTHER" id="PTHR47026">
    <property type="entry name" value="PIGMENTOSA GTPASE REGULATOR-LIKE PROTEIN, PUTATIVE-RELATED"/>
    <property type="match status" value="1"/>
</dbReference>
<organism evidence="1 2">
    <name type="scientific">Paramecium octaurelia</name>
    <dbReference type="NCBI Taxonomy" id="43137"/>
    <lineage>
        <taxon>Eukaryota</taxon>
        <taxon>Sar</taxon>
        <taxon>Alveolata</taxon>
        <taxon>Ciliophora</taxon>
        <taxon>Intramacronucleata</taxon>
        <taxon>Oligohymenophorea</taxon>
        <taxon>Peniculida</taxon>
        <taxon>Parameciidae</taxon>
        <taxon>Paramecium</taxon>
    </lineage>
</organism>
<sequence length="382" mass="46419">MINTVKLGTLMRLFNQQDEQQVGFIQLEQIDKILFNIYECNKDYKIYFDNLLLKECKEFAIEDIIMLITEIDYYEELRQSVMQQQQELSLNQTQSEMLIAQMEGNQRDRRRIDYLNNPQINDLIIMLKDYYKVCCKNGDAREMHRIENRIQDIKTKQQKRWKNYIKQLQKYQETLIQKTAFEHQFHQQKKWNEFVIDFQNSRFYKFNMLIEQQKKTVQEMSKQYQEELQPKVFKVSKKVLDLRQKQKQLLKLKEFQQAEKVKEEADFIEYLEKKQQEMILKSKVKNKLKVLKKRQSCQISAFMQKVASEQATHLLQKQANETRWVNINRHCVQDINERFNKDRIITLASRRSFDAYRFRTKSANQSVAKSANISRQFTQQYE</sequence>
<reference evidence="1" key="1">
    <citation type="submission" date="2021-01" db="EMBL/GenBank/DDBJ databases">
        <authorList>
            <consortium name="Genoscope - CEA"/>
            <person name="William W."/>
        </authorList>
    </citation>
    <scope>NUCLEOTIDE SEQUENCE</scope>
</reference>
<comment type="caution">
    <text evidence="1">The sequence shown here is derived from an EMBL/GenBank/DDBJ whole genome shotgun (WGS) entry which is preliminary data.</text>
</comment>
<dbReference type="EMBL" id="CAJJDP010000036">
    <property type="protein sequence ID" value="CAD8159034.1"/>
    <property type="molecule type" value="Genomic_DNA"/>
</dbReference>
<keyword evidence="2" id="KW-1185">Reference proteome</keyword>
<dbReference type="OMA" id="ECKEFAI"/>
<proteinExistence type="predicted"/>
<dbReference type="OrthoDB" id="302157at2759"/>
<evidence type="ECO:0000313" key="2">
    <source>
        <dbReference type="Proteomes" id="UP000683925"/>
    </source>
</evidence>
<gene>
    <name evidence="1" type="ORF">POCTA_138.1.T0360156</name>
</gene>
<name>A0A8S1U3G8_PAROT</name>
<accession>A0A8S1U3G8</accession>
<evidence type="ECO:0000313" key="1">
    <source>
        <dbReference type="EMBL" id="CAD8159034.1"/>
    </source>
</evidence>